<name>A0A850XNP1_PIACA</name>
<dbReference type="EMBL" id="WAAB01103245">
    <property type="protein sequence ID" value="NWH83114.1"/>
    <property type="molecule type" value="Genomic_DNA"/>
</dbReference>
<dbReference type="Gene3D" id="3.30.70.340">
    <property type="entry name" value="Metallocarboxypeptidase-like"/>
    <property type="match status" value="1"/>
</dbReference>
<keyword evidence="2" id="KW-0862">Zinc</keyword>
<dbReference type="InterPro" id="IPR036990">
    <property type="entry name" value="M14A-like_propep"/>
</dbReference>
<keyword evidence="4" id="KW-0645">Protease</keyword>
<dbReference type="OrthoDB" id="3626597at2759"/>
<proteinExistence type="predicted"/>
<keyword evidence="4" id="KW-0121">Carboxypeptidase</keyword>
<dbReference type="FunFam" id="3.30.70.340:FF:000001">
    <property type="entry name" value="Carboxypeptidase A5"/>
    <property type="match status" value="1"/>
</dbReference>
<dbReference type="GO" id="GO:0004180">
    <property type="term" value="F:carboxypeptidase activity"/>
    <property type="evidence" value="ECO:0007669"/>
    <property type="project" value="UniProtKB-KW"/>
</dbReference>
<dbReference type="InterPro" id="IPR003146">
    <property type="entry name" value="M14A_act_pep"/>
</dbReference>
<evidence type="ECO:0000256" key="1">
    <source>
        <dbReference type="ARBA" id="ARBA00022723"/>
    </source>
</evidence>
<protein>
    <submittedName>
        <fullName evidence="4">CBPA1 Carboxypeptidase</fullName>
    </submittedName>
</protein>
<keyword evidence="4" id="KW-0378">Hydrolase</keyword>
<dbReference type="Pfam" id="PF02244">
    <property type="entry name" value="Propep_M14"/>
    <property type="match status" value="1"/>
</dbReference>
<comment type="caution">
    <text evidence="4">The sequence shown here is derived from an EMBL/GenBank/DDBJ whole genome shotgun (WGS) entry which is preliminary data.</text>
</comment>
<dbReference type="SUPFAM" id="SSF54897">
    <property type="entry name" value="Protease propeptides/inhibitors"/>
    <property type="match status" value="1"/>
</dbReference>
<accession>A0A850XNP1</accession>
<keyword evidence="5" id="KW-1185">Reference proteome</keyword>
<sequence>LQLDFWLAPRALGYPVDVRVPFPSLQPLKAHLEANGISYSIMIEDVQALVDHEKMEMARTSRSRLPLTTSTFDYSSYHTLDEV</sequence>
<organism evidence="4 5">
    <name type="scientific">Piaya cayana</name>
    <name type="common">Common squirrel cuckoo</name>
    <dbReference type="NCBI Taxonomy" id="33601"/>
    <lineage>
        <taxon>Eukaryota</taxon>
        <taxon>Metazoa</taxon>
        <taxon>Chordata</taxon>
        <taxon>Craniata</taxon>
        <taxon>Vertebrata</taxon>
        <taxon>Euteleostomi</taxon>
        <taxon>Archelosauria</taxon>
        <taxon>Archosauria</taxon>
        <taxon>Dinosauria</taxon>
        <taxon>Saurischia</taxon>
        <taxon>Theropoda</taxon>
        <taxon>Coelurosauria</taxon>
        <taxon>Aves</taxon>
        <taxon>Neognathae</taxon>
        <taxon>Neoaves</taxon>
        <taxon>Otidimorphae</taxon>
        <taxon>Cuculiformes</taxon>
        <taxon>Coccyzidae</taxon>
        <taxon>Piaya</taxon>
    </lineage>
</organism>
<evidence type="ECO:0000313" key="4">
    <source>
        <dbReference type="EMBL" id="NWH83114.1"/>
    </source>
</evidence>
<feature type="non-terminal residue" evidence="4">
    <location>
        <position position="83"/>
    </location>
</feature>
<keyword evidence="1" id="KW-0479">Metal-binding</keyword>
<evidence type="ECO:0000259" key="3">
    <source>
        <dbReference type="Pfam" id="PF02244"/>
    </source>
</evidence>
<dbReference type="Proteomes" id="UP000653271">
    <property type="component" value="Unassembled WGS sequence"/>
</dbReference>
<gene>
    <name evidence="4" type="primary">Cpa1_1</name>
    <name evidence="4" type="ORF">PIACAY_R12666</name>
</gene>
<feature type="non-terminal residue" evidence="4">
    <location>
        <position position="1"/>
    </location>
</feature>
<feature type="domain" description="Carboxypeptidase activation peptide" evidence="3">
    <location>
        <begin position="2"/>
        <end position="53"/>
    </location>
</feature>
<dbReference type="AlphaFoldDB" id="A0A850XNP1"/>
<dbReference type="GO" id="GO:0046872">
    <property type="term" value="F:metal ion binding"/>
    <property type="evidence" value="ECO:0007669"/>
    <property type="project" value="UniProtKB-KW"/>
</dbReference>
<evidence type="ECO:0000256" key="2">
    <source>
        <dbReference type="ARBA" id="ARBA00022833"/>
    </source>
</evidence>
<reference evidence="4" key="1">
    <citation type="submission" date="2019-09" db="EMBL/GenBank/DDBJ databases">
        <title>Bird 10,000 Genomes (B10K) Project - Family phase.</title>
        <authorList>
            <person name="Zhang G."/>
        </authorList>
    </citation>
    <scope>NUCLEOTIDE SEQUENCE</scope>
    <source>
        <strain evidence="4">B10K-DU-008-47</strain>
        <tissue evidence="4">Mixed tissue sample</tissue>
    </source>
</reference>
<evidence type="ECO:0000313" key="5">
    <source>
        <dbReference type="Proteomes" id="UP000653271"/>
    </source>
</evidence>